<feature type="chain" id="PRO_5016852379" description="Secreted protein" evidence="2">
    <location>
        <begin position="20"/>
        <end position="83"/>
    </location>
</feature>
<evidence type="ECO:0008006" key="5">
    <source>
        <dbReference type="Google" id="ProtNLM"/>
    </source>
</evidence>
<evidence type="ECO:0000313" key="3">
    <source>
        <dbReference type="EMBL" id="RDX57454.1"/>
    </source>
</evidence>
<feature type="compositionally biased region" description="Low complexity" evidence="1">
    <location>
        <begin position="72"/>
        <end position="83"/>
    </location>
</feature>
<evidence type="ECO:0000256" key="2">
    <source>
        <dbReference type="SAM" id="SignalP"/>
    </source>
</evidence>
<evidence type="ECO:0000313" key="4">
    <source>
        <dbReference type="Proteomes" id="UP000256964"/>
    </source>
</evidence>
<gene>
    <name evidence="3" type="ORF">OH76DRAFT_44662</name>
</gene>
<dbReference type="Proteomes" id="UP000256964">
    <property type="component" value="Unassembled WGS sequence"/>
</dbReference>
<dbReference type="AlphaFoldDB" id="A0A371DY65"/>
<reference evidence="3 4" key="1">
    <citation type="journal article" date="2018" name="Biotechnol. Biofuels">
        <title>Integrative visual omics of the white-rot fungus Polyporus brumalis exposes the biotechnological potential of its oxidative enzymes for delignifying raw plant biomass.</title>
        <authorList>
            <person name="Miyauchi S."/>
            <person name="Rancon A."/>
            <person name="Drula E."/>
            <person name="Hage H."/>
            <person name="Chaduli D."/>
            <person name="Favel A."/>
            <person name="Grisel S."/>
            <person name="Henrissat B."/>
            <person name="Herpoel-Gimbert I."/>
            <person name="Ruiz-Duenas F.J."/>
            <person name="Chevret D."/>
            <person name="Hainaut M."/>
            <person name="Lin J."/>
            <person name="Wang M."/>
            <person name="Pangilinan J."/>
            <person name="Lipzen A."/>
            <person name="Lesage-Meessen L."/>
            <person name="Navarro D."/>
            <person name="Riley R."/>
            <person name="Grigoriev I.V."/>
            <person name="Zhou S."/>
            <person name="Raouche S."/>
            <person name="Rosso M.N."/>
        </authorList>
    </citation>
    <scope>NUCLEOTIDE SEQUENCE [LARGE SCALE GENOMIC DNA]</scope>
    <source>
        <strain evidence="3 4">BRFM 1820</strain>
    </source>
</reference>
<organism evidence="3 4">
    <name type="scientific">Lentinus brumalis</name>
    <dbReference type="NCBI Taxonomy" id="2498619"/>
    <lineage>
        <taxon>Eukaryota</taxon>
        <taxon>Fungi</taxon>
        <taxon>Dikarya</taxon>
        <taxon>Basidiomycota</taxon>
        <taxon>Agaricomycotina</taxon>
        <taxon>Agaricomycetes</taxon>
        <taxon>Polyporales</taxon>
        <taxon>Polyporaceae</taxon>
        <taxon>Lentinus</taxon>
    </lineage>
</organism>
<accession>A0A371DY65</accession>
<keyword evidence="2" id="KW-0732">Signal</keyword>
<proteinExistence type="predicted"/>
<dbReference type="EMBL" id="KZ857379">
    <property type="protein sequence ID" value="RDX57454.1"/>
    <property type="molecule type" value="Genomic_DNA"/>
</dbReference>
<keyword evidence="4" id="KW-1185">Reference proteome</keyword>
<protein>
    <recommendedName>
        <fullName evidence="5">Secreted protein</fullName>
    </recommendedName>
</protein>
<evidence type="ECO:0000256" key="1">
    <source>
        <dbReference type="SAM" id="MobiDB-lite"/>
    </source>
</evidence>
<name>A0A371DY65_9APHY</name>
<sequence>MCSLIVAAWTTILSSCSNAVGDLKVTPCTLQPVSKLFSQLALDVFQGCPRLPPSVTGEGRGGVQVWRDSEMSSDSSSESPDGN</sequence>
<feature type="signal peptide" evidence="2">
    <location>
        <begin position="1"/>
        <end position="19"/>
    </location>
</feature>
<feature type="region of interest" description="Disordered" evidence="1">
    <location>
        <begin position="54"/>
        <end position="83"/>
    </location>
</feature>